<evidence type="ECO:0000256" key="2">
    <source>
        <dbReference type="ARBA" id="ARBA00022801"/>
    </source>
</evidence>
<evidence type="ECO:0000313" key="4">
    <source>
        <dbReference type="EMBL" id="PTK60172.1"/>
    </source>
</evidence>
<reference evidence="4 5" key="1">
    <citation type="journal article" date="2016" name="Front. Microbiol.">
        <title>Comprehensive Phylogenetic Analysis of Bovine Non-aureus Staphylococci Species Based on Whole-Genome Sequencing.</title>
        <authorList>
            <person name="Naushad S."/>
            <person name="Barkema H.W."/>
            <person name="Luby C."/>
            <person name="Condas L.A."/>
            <person name="Nobrega D.B."/>
            <person name="Carson D.A."/>
            <person name="De Buck J."/>
        </authorList>
    </citation>
    <scope>NUCLEOTIDE SEQUENCE [LARGE SCALE GENOMIC DNA]</scope>
    <source>
        <strain evidence="4 5">SNUC 4337</strain>
    </source>
</reference>
<dbReference type="PANTHER" id="PTHR43540:SF1">
    <property type="entry name" value="ISOCHORISMATASE HYDROLASE"/>
    <property type="match status" value="1"/>
</dbReference>
<evidence type="ECO:0000256" key="1">
    <source>
        <dbReference type="ARBA" id="ARBA00006336"/>
    </source>
</evidence>
<name>A0A2T4SD19_9STAP</name>
<dbReference type="InterPro" id="IPR050272">
    <property type="entry name" value="Isochorismatase-like_hydrls"/>
</dbReference>
<dbReference type="Proteomes" id="UP000240400">
    <property type="component" value="Unassembled WGS sequence"/>
</dbReference>
<dbReference type="InterPro" id="IPR000868">
    <property type="entry name" value="Isochorismatase-like_dom"/>
</dbReference>
<comment type="similarity">
    <text evidence="1">Belongs to the isochorismatase family.</text>
</comment>
<dbReference type="RefSeq" id="WP_107644025.1">
    <property type="nucleotide sequence ID" value="NZ_PZHR01000009.1"/>
</dbReference>
<comment type="caution">
    <text evidence="4">The sequence shown here is derived from an EMBL/GenBank/DDBJ whole genome shotgun (WGS) entry which is preliminary data.</text>
</comment>
<dbReference type="OrthoDB" id="257098at2"/>
<dbReference type="InterPro" id="IPR036380">
    <property type="entry name" value="Isochorismatase-like_sf"/>
</dbReference>
<dbReference type="SUPFAM" id="SSF52499">
    <property type="entry name" value="Isochorismatase-like hydrolases"/>
    <property type="match status" value="1"/>
</dbReference>
<dbReference type="Gene3D" id="3.40.50.850">
    <property type="entry name" value="Isochorismatase-like"/>
    <property type="match status" value="1"/>
</dbReference>
<sequence>MNTALIIVDIQNDYFPGGKYPLSNPENAAENAKKLLMWFRENLSENIYHFQHIAPDESLGFFAPDTEGAEIREVVQPQDNETLIVKQFPNSFVNTGLHDKLQAQNIEHVVIVGMMTHMCIDATARAAADLGYKVSVVEDACASRELTYNEHVVKAEDAHYAFISALDLLYADIYTTENFIQQQ</sequence>
<accession>A0A2T4SD19</accession>
<dbReference type="PANTHER" id="PTHR43540">
    <property type="entry name" value="PEROXYUREIDOACRYLATE/UREIDOACRYLATE AMIDOHYDROLASE-RELATED"/>
    <property type="match status" value="1"/>
</dbReference>
<dbReference type="EMBL" id="PZHR01000009">
    <property type="protein sequence ID" value="PTK60172.1"/>
    <property type="molecule type" value="Genomic_DNA"/>
</dbReference>
<gene>
    <name evidence="4" type="ORF">BUZ61_03155</name>
</gene>
<organism evidence="4 5">
    <name type="scientific">Staphylococcus nepalensis</name>
    <dbReference type="NCBI Taxonomy" id="214473"/>
    <lineage>
        <taxon>Bacteria</taxon>
        <taxon>Bacillati</taxon>
        <taxon>Bacillota</taxon>
        <taxon>Bacilli</taxon>
        <taxon>Bacillales</taxon>
        <taxon>Staphylococcaceae</taxon>
        <taxon>Staphylococcus</taxon>
    </lineage>
</organism>
<dbReference type="GO" id="GO:0016787">
    <property type="term" value="F:hydrolase activity"/>
    <property type="evidence" value="ECO:0007669"/>
    <property type="project" value="UniProtKB-KW"/>
</dbReference>
<dbReference type="AlphaFoldDB" id="A0A2T4SD19"/>
<dbReference type="CDD" id="cd01014">
    <property type="entry name" value="nicotinamidase_related"/>
    <property type="match status" value="1"/>
</dbReference>
<evidence type="ECO:0000313" key="5">
    <source>
        <dbReference type="Proteomes" id="UP000240400"/>
    </source>
</evidence>
<evidence type="ECO:0000259" key="3">
    <source>
        <dbReference type="Pfam" id="PF00857"/>
    </source>
</evidence>
<feature type="domain" description="Isochorismatase-like" evidence="3">
    <location>
        <begin position="3"/>
        <end position="162"/>
    </location>
</feature>
<dbReference type="Pfam" id="PF00857">
    <property type="entry name" value="Isochorismatase"/>
    <property type="match status" value="1"/>
</dbReference>
<keyword evidence="2 4" id="KW-0378">Hydrolase</keyword>
<protein>
    <submittedName>
        <fullName evidence="4">Cysteine hydrolase</fullName>
    </submittedName>
</protein>
<proteinExistence type="inferred from homology"/>